<dbReference type="PANTHER" id="PTHR30050:SF2">
    <property type="entry name" value="CHROMOSOMAL REPLICATION INITIATOR PROTEIN DNAA"/>
    <property type="match status" value="1"/>
</dbReference>
<dbReference type="Pfam" id="PF00308">
    <property type="entry name" value="Bac_DnaA"/>
    <property type="match status" value="1"/>
</dbReference>
<dbReference type="CDD" id="cd06571">
    <property type="entry name" value="Bac_DnaA_C"/>
    <property type="match status" value="1"/>
</dbReference>
<evidence type="ECO:0000256" key="1">
    <source>
        <dbReference type="ARBA" id="ARBA00006583"/>
    </source>
</evidence>
<evidence type="ECO:0000259" key="14">
    <source>
        <dbReference type="SMART" id="SM00760"/>
    </source>
</evidence>
<dbReference type="Proteomes" id="UP000262802">
    <property type="component" value="Chromosome"/>
</dbReference>
<evidence type="ECO:0000256" key="10">
    <source>
        <dbReference type="RuleBase" id="RU000577"/>
    </source>
</evidence>
<comment type="function">
    <text evidence="8 10">Plays an essential role in the initiation and regulation of chromosomal replication. ATP-DnaA binds to the origin of replication (oriC) to initiate formation of the DNA replication initiation complex once per cell cycle. Binds the DnaA box (a 9 base pair repeat at the origin) and separates the double-stranded (ds)DNA. Forms a right-handed helical filament on oriC DNA; dsDNA binds to the exterior of the filament while single-stranded (ss)DNA is stabiized in the filament's interior. The ATP-DnaA-oriC complex binds and stabilizes one strand of the AT-rich DNA unwinding element (DUE), permitting loading of DNA polymerase. After initiation quickly degrades to an ADP-DnaA complex that is not apt for DNA replication. Binds acidic phospholipids.</text>
</comment>
<evidence type="ECO:0000256" key="11">
    <source>
        <dbReference type="RuleBase" id="RU004227"/>
    </source>
</evidence>
<proteinExistence type="inferred from homology"/>
<comment type="subunit">
    <text evidence="8">Oligomerizes as a right-handed, spiral filament on DNA at oriC.</text>
</comment>
<dbReference type="EMBL" id="CP032317">
    <property type="protein sequence ID" value="AYA35577.1"/>
    <property type="molecule type" value="Genomic_DNA"/>
</dbReference>
<dbReference type="GO" id="GO:0005524">
    <property type="term" value="F:ATP binding"/>
    <property type="evidence" value="ECO:0007669"/>
    <property type="project" value="UniProtKB-UniRule"/>
</dbReference>
<name>A0A3B7RMP8_9BACT</name>
<dbReference type="HAMAP" id="MF_00377">
    <property type="entry name" value="DnaA_bact"/>
    <property type="match status" value="1"/>
</dbReference>
<keyword evidence="16" id="KW-1185">Reference proteome</keyword>
<dbReference type="Pfam" id="PF08299">
    <property type="entry name" value="Bac_DnaA_C"/>
    <property type="match status" value="1"/>
</dbReference>
<dbReference type="Gene3D" id="3.40.50.300">
    <property type="entry name" value="P-loop containing nucleotide triphosphate hydrolases"/>
    <property type="match status" value="1"/>
</dbReference>
<sequence length="524" mass="58642">MQKDCRTVWANCLRVIRSSVGEQSFRTWFEPIVPVGLQKNLLIIQVPSQFFYEWLEEHYVDVLKKAIVQELGAEGQLEYSIVVDQGNEQARPRTVNLPATRGGAPHRPPTHTPMAAQVRPMAPQQPSGAQAGQQNFAGANSAAYPKRQTPPAAAAAVAAAAVAPPPPLRNPFEVRAVSDRSYLDSQLNQNYTFTNYIEGSCNRLARSAGWAVANKPGTTSFNPLMIYGGVGLGKTHLVQAIGNHIKEHSGNKFVLYVSAEKFTNQFIESLKTNSVQDFGNFYLLVDILILDDVQFLAGKDRTQEMFFHIFNHLHQAGKQVIMTSDVPPRELKGFEERLLSRFKWGLTADLQSPDFETRVAIIMNKMQADGIDIPPQVVEYLAYSVETNVRELEGVLISLIAQSSLTRREIDLEMAKQALRHIIEDVEAEVNLDFIQKTVAEHFGIAVDLLKAKTRKKEVVTARQVAMYFAKEHTNHSLKSIGYHFGGRDHSTVIHSVQTVSDLIDSDKTFRTTIQELRKKFTSK</sequence>
<feature type="region of interest" description="Disordered" evidence="12">
    <location>
        <begin position="90"/>
        <end position="112"/>
    </location>
</feature>
<feature type="region of interest" description="Domain I, interacts with DnaA modulators" evidence="8">
    <location>
        <begin position="1"/>
        <end position="100"/>
    </location>
</feature>
<dbReference type="Gene3D" id="1.10.8.60">
    <property type="match status" value="1"/>
</dbReference>
<dbReference type="GO" id="GO:0006270">
    <property type="term" value="P:DNA replication initiation"/>
    <property type="evidence" value="ECO:0007669"/>
    <property type="project" value="UniProtKB-UniRule"/>
</dbReference>
<dbReference type="InterPro" id="IPR038454">
    <property type="entry name" value="DnaA_N_sf"/>
</dbReference>
<evidence type="ECO:0000256" key="7">
    <source>
        <dbReference type="ARBA" id="ARBA00023125"/>
    </source>
</evidence>
<organism evidence="15 16">
    <name type="scientific">Hymenobacter oligotrophus</name>
    <dbReference type="NCBI Taxonomy" id="2319843"/>
    <lineage>
        <taxon>Bacteria</taxon>
        <taxon>Pseudomonadati</taxon>
        <taxon>Bacteroidota</taxon>
        <taxon>Cytophagia</taxon>
        <taxon>Cytophagales</taxon>
        <taxon>Hymenobacteraceae</taxon>
        <taxon>Hymenobacter</taxon>
    </lineage>
</organism>
<comment type="domain">
    <text evidence="8">Domain I is involved in oligomerization and binding regulators, domain II is flexibile and of varying length in different bacteria, domain III forms the AAA+ region, while domain IV binds dsDNA.</text>
</comment>
<dbReference type="OrthoDB" id="9807019at2"/>
<evidence type="ECO:0000313" key="16">
    <source>
        <dbReference type="Proteomes" id="UP000262802"/>
    </source>
</evidence>
<evidence type="ECO:0000256" key="2">
    <source>
        <dbReference type="ARBA" id="ARBA00022490"/>
    </source>
</evidence>
<dbReference type="InterPro" id="IPR024633">
    <property type="entry name" value="DnaA_N_dom"/>
</dbReference>
<evidence type="ECO:0000256" key="5">
    <source>
        <dbReference type="ARBA" id="ARBA00022840"/>
    </source>
</evidence>
<dbReference type="InterPro" id="IPR020591">
    <property type="entry name" value="Chromosome_initiator_DnaA-like"/>
</dbReference>
<feature type="binding site" evidence="8">
    <location>
        <position position="234"/>
    </location>
    <ligand>
        <name>ATP</name>
        <dbReference type="ChEBI" id="CHEBI:30616"/>
    </ligand>
</feature>
<comment type="subcellular location">
    <subcellularLocation>
        <location evidence="8">Cytoplasm</location>
    </subcellularLocation>
</comment>
<dbReference type="SMART" id="SM00760">
    <property type="entry name" value="Bac_DnaA_C"/>
    <property type="match status" value="1"/>
</dbReference>
<gene>
    <name evidence="8 15" type="primary">dnaA</name>
    <name evidence="15" type="ORF">D3Y59_00005</name>
</gene>
<keyword evidence="5 8" id="KW-0067">ATP-binding</keyword>
<feature type="region of interest" description="Domain IV, binds dsDNA" evidence="8">
    <location>
        <begin position="404"/>
        <end position="524"/>
    </location>
</feature>
<dbReference type="GO" id="GO:0005886">
    <property type="term" value="C:plasma membrane"/>
    <property type="evidence" value="ECO:0007669"/>
    <property type="project" value="TreeGrafter"/>
</dbReference>
<dbReference type="InterPro" id="IPR018312">
    <property type="entry name" value="Chromosome_initiator_DnaA_CS"/>
</dbReference>
<feature type="binding site" evidence="8">
    <location>
        <position position="235"/>
    </location>
    <ligand>
        <name>ATP</name>
        <dbReference type="ChEBI" id="CHEBI:30616"/>
    </ligand>
</feature>
<keyword evidence="4 8" id="KW-0547">Nucleotide-binding</keyword>
<dbReference type="GO" id="GO:0005737">
    <property type="term" value="C:cytoplasm"/>
    <property type="evidence" value="ECO:0007669"/>
    <property type="project" value="UniProtKB-SubCell"/>
</dbReference>
<keyword evidence="2 8" id="KW-0963">Cytoplasm</keyword>
<dbReference type="InterPro" id="IPR013159">
    <property type="entry name" value="DnaA_C"/>
</dbReference>
<dbReference type="PANTHER" id="PTHR30050">
    <property type="entry name" value="CHROMOSOMAL REPLICATION INITIATOR PROTEIN DNAA"/>
    <property type="match status" value="1"/>
</dbReference>
<dbReference type="KEGG" id="hyh:D3Y59_00005"/>
<evidence type="ECO:0000256" key="4">
    <source>
        <dbReference type="ARBA" id="ARBA00022741"/>
    </source>
</evidence>
<dbReference type="CDD" id="cd00009">
    <property type="entry name" value="AAA"/>
    <property type="match status" value="1"/>
</dbReference>
<dbReference type="FunFam" id="3.40.50.300:FF:000668">
    <property type="entry name" value="Chromosomal replication initiator protein DnaA"/>
    <property type="match status" value="1"/>
</dbReference>
<dbReference type="PRINTS" id="PR00051">
    <property type="entry name" value="DNAA"/>
</dbReference>
<dbReference type="NCBIfam" id="TIGR00362">
    <property type="entry name" value="DnaA"/>
    <property type="match status" value="1"/>
</dbReference>
<evidence type="ECO:0000256" key="12">
    <source>
        <dbReference type="SAM" id="MobiDB-lite"/>
    </source>
</evidence>
<dbReference type="InterPro" id="IPR001957">
    <property type="entry name" value="Chromosome_initiator_DnaA"/>
</dbReference>
<dbReference type="InterPro" id="IPR010921">
    <property type="entry name" value="Trp_repressor/repl_initiator"/>
</dbReference>
<keyword evidence="3 8" id="KW-0235">DNA replication</keyword>
<feature type="binding site" evidence="8">
    <location>
        <position position="233"/>
    </location>
    <ligand>
        <name>ATP</name>
        <dbReference type="ChEBI" id="CHEBI:30616"/>
    </ligand>
</feature>
<keyword evidence="7 8" id="KW-0238">DNA-binding</keyword>
<dbReference type="InterPro" id="IPR027417">
    <property type="entry name" value="P-loop_NTPase"/>
</dbReference>
<dbReference type="SMART" id="SM00382">
    <property type="entry name" value="AAA"/>
    <property type="match status" value="1"/>
</dbReference>
<dbReference type="Pfam" id="PF11638">
    <property type="entry name" value="DnaA_N"/>
    <property type="match status" value="1"/>
</dbReference>
<feature type="domain" description="Chromosomal replication initiator DnaA C-terminal" evidence="14">
    <location>
        <begin position="431"/>
        <end position="500"/>
    </location>
</feature>
<dbReference type="Gene3D" id="3.30.300.180">
    <property type="match status" value="1"/>
</dbReference>
<protein>
    <recommendedName>
        <fullName evidence="8 9">Chromosomal replication initiator protein DnaA</fullName>
    </recommendedName>
</protein>
<accession>A0A3B7RMP8</accession>
<comment type="caution">
    <text evidence="8">Lacks conserved residue(s) required for the propagation of feature annotation.</text>
</comment>
<dbReference type="GO" id="GO:0008289">
    <property type="term" value="F:lipid binding"/>
    <property type="evidence" value="ECO:0007669"/>
    <property type="project" value="UniProtKB-KW"/>
</dbReference>
<dbReference type="GO" id="GO:0003688">
    <property type="term" value="F:DNA replication origin binding"/>
    <property type="evidence" value="ECO:0007669"/>
    <property type="project" value="UniProtKB-UniRule"/>
</dbReference>
<dbReference type="AlphaFoldDB" id="A0A3B7RMP8"/>
<dbReference type="PROSITE" id="PS01008">
    <property type="entry name" value="DNAA"/>
    <property type="match status" value="1"/>
</dbReference>
<dbReference type="InterPro" id="IPR003593">
    <property type="entry name" value="AAA+_ATPase"/>
</dbReference>
<evidence type="ECO:0000256" key="3">
    <source>
        <dbReference type="ARBA" id="ARBA00022705"/>
    </source>
</evidence>
<evidence type="ECO:0000256" key="6">
    <source>
        <dbReference type="ARBA" id="ARBA00023121"/>
    </source>
</evidence>
<dbReference type="SUPFAM" id="SSF52540">
    <property type="entry name" value="P-loop containing nucleoside triphosphate hydrolases"/>
    <property type="match status" value="1"/>
</dbReference>
<evidence type="ECO:0000256" key="8">
    <source>
        <dbReference type="HAMAP-Rule" id="MF_00377"/>
    </source>
</evidence>
<feature type="binding site" evidence="8">
    <location>
        <position position="231"/>
    </location>
    <ligand>
        <name>ATP</name>
        <dbReference type="ChEBI" id="CHEBI:30616"/>
    </ligand>
</feature>
<evidence type="ECO:0000259" key="13">
    <source>
        <dbReference type="SMART" id="SM00382"/>
    </source>
</evidence>
<feature type="domain" description="AAA+ ATPase" evidence="13">
    <location>
        <begin position="220"/>
        <end position="350"/>
    </location>
</feature>
<dbReference type="SUPFAM" id="SSF48295">
    <property type="entry name" value="TrpR-like"/>
    <property type="match status" value="1"/>
</dbReference>
<dbReference type="GO" id="GO:0006275">
    <property type="term" value="P:regulation of DNA replication"/>
    <property type="evidence" value="ECO:0007669"/>
    <property type="project" value="UniProtKB-UniRule"/>
</dbReference>
<dbReference type="InterPro" id="IPR013317">
    <property type="entry name" value="DnaA_dom"/>
</dbReference>
<evidence type="ECO:0000313" key="15">
    <source>
        <dbReference type="EMBL" id="AYA35577.1"/>
    </source>
</evidence>
<evidence type="ECO:0000256" key="9">
    <source>
        <dbReference type="NCBIfam" id="TIGR00362"/>
    </source>
</evidence>
<comment type="similarity">
    <text evidence="1 8 11">Belongs to the DnaA family.</text>
</comment>
<dbReference type="RefSeq" id="WP_119443170.1">
    <property type="nucleotide sequence ID" value="NZ_CP032317.1"/>
</dbReference>
<keyword evidence="6 8" id="KW-0446">Lipid-binding</keyword>
<reference evidence="15 16" key="1">
    <citation type="submission" date="2018-09" db="EMBL/GenBank/DDBJ databases">
        <title>Hymenobacter medium sp. nov., isolated from R2A medium.</title>
        <authorList>
            <person name="Yingchao G."/>
        </authorList>
    </citation>
    <scope>NUCLEOTIDE SEQUENCE [LARGE SCALE GENOMIC DNA]</scope>
    <source>
        <strain evidence="16">sh-6</strain>
    </source>
</reference>
<dbReference type="Gene3D" id="1.10.1750.10">
    <property type="match status" value="1"/>
</dbReference>